<keyword evidence="9" id="KW-0808">Transferase</keyword>
<name>A0A382T7R5_9ZZZZ</name>
<feature type="domain" description="tRNA methyltransferase TRMD/TRM10-type" evidence="15">
    <location>
        <begin position="1"/>
        <end position="228"/>
    </location>
</feature>
<dbReference type="FunFam" id="3.40.1280.10:FF:000001">
    <property type="entry name" value="tRNA (guanine-N(1)-)-methyltransferase"/>
    <property type="match status" value="1"/>
</dbReference>
<reference evidence="16" key="1">
    <citation type="submission" date="2018-05" db="EMBL/GenBank/DDBJ databases">
        <authorList>
            <person name="Lanie J.A."/>
            <person name="Ng W.-L."/>
            <person name="Kazmierczak K.M."/>
            <person name="Andrzejewski T.M."/>
            <person name="Davidsen T.M."/>
            <person name="Wayne K.J."/>
            <person name="Tettelin H."/>
            <person name="Glass J.I."/>
            <person name="Rusch D."/>
            <person name="Podicherti R."/>
            <person name="Tsui H.-C.T."/>
            <person name="Winkler M.E."/>
        </authorList>
    </citation>
    <scope>NUCLEOTIDE SEQUENCE</scope>
</reference>
<dbReference type="InterPro" id="IPR016009">
    <property type="entry name" value="tRNA_MeTrfase_TRMD/TRM10"/>
</dbReference>
<keyword evidence="10" id="KW-0949">S-adenosyl-L-methionine</keyword>
<dbReference type="NCBIfam" id="NF000648">
    <property type="entry name" value="PRK00026.1"/>
    <property type="match status" value="1"/>
</dbReference>
<evidence type="ECO:0000256" key="12">
    <source>
        <dbReference type="ARBA" id="ARBA00029736"/>
    </source>
</evidence>
<evidence type="ECO:0000256" key="9">
    <source>
        <dbReference type="ARBA" id="ARBA00022679"/>
    </source>
</evidence>
<dbReference type="HAMAP" id="MF_00605">
    <property type="entry name" value="TrmD"/>
    <property type="match status" value="1"/>
</dbReference>
<accession>A0A382T7R5</accession>
<dbReference type="EC" id="2.1.1.228" evidence="5"/>
<proteinExistence type="inferred from homology"/>
<comment type="function">
    <text evidence="1">Specifically methylates guanosine-37 in various tRNAs.</text>
</comment>
<protein>
    <recommendedName>
        <fullName evidence="6">tRNA (guanine-N(1)-)-methyltransferase</fullName>
        <ecNumber evidence="5">2.1.1.228</ecNumber>
    </recommendedName>
    <alternativeName>
        <fullName evidence="12">M1G-methyltransferase</fullName>
    </alternativeName>
    <alternativeName>
        <fullName evidence="13">tRNA [GM37] methyltransferase</fullName>
    </alternativeName>
</protein>
<dbReference type="InterPro" id="IPR002649">
    <property type="entry name" value="tRNA_m1G_MeTrfase_TrmD"/>
</dbReference>
<evidence type="ECO:0000259" key="15">
    <source>
        <dbReference type="Pfam" id="PF01746"/>
    </source>
</evidence>
<gene>
    <name evidence="16" type="ORF">METZ01_LOCUS371038</name>
</gene>
<dbReference type="FunFam" id="1.10.1270.20:FF:000001">
    <property type="entry name" value="tRNA (guanine-N(1)-)-methyltransferase"/>
    <property type="match status" value="1"/>
</dbReference>
<dbReference type="Pfam" id="PF01746">
    <property type="entry name" value="tRNA_m1G_MT"/>
    <property type="match status" value="1"/>
</dbReference>
<comment type="catalytic activity">
    <reaction evidence="14">
        <text>guanosine(37) in tRNA + S-adenosyl-L-methionine = N(1)-methylguanosine(37) in tRNA + S-adenosyl-L-homocysteine + H(+)</text>
        <dbReference type="Rhea" id="RHEA:36899"/>
        <dbReference type="Rhea" id="RHEA-COMP:10145"/>
        <dbReference type="Rhea" id="RHEA-COMP:10147"/>
        <dbReference type="ChEBI" id="CHEBI:15378"/>
        <dbReference type="ChEBI" id="CHEBI:57856"/>
        <dbReference type="ChEBI" id="CHEBI:59789"/>
        <dbReference type="ChEBI" id="CHEBI:73542"/>
        <dbReference type="ChEBI" id="CHEBI:74269"/>
        <dbReference type="EC" id="2.1.1.228"/>
    </reaction>
</comment>
<evidence type="ECO:0000256" key="3">
    <source>
        <dbReference type="ARBA" id="ARBA00007630"/>
    </source>
</evidence>
<sequence>MDIAILTLFPDMLAGPFNESIIRRAQERGMVSIRLHNIRDYTHDKHHTTDDTPFGGGQGMVMKPEPLFEALDAALLDLGSVGDHATPVILLTPQGRPFTQAIAQELSEYPALVLISGHYEGIDARADALATDNLSIGDYVLTGGEIPAMAIVDAVVRLLPGVLGDNMSAVDDSFATGLLEGPTYTRPAEYRGESVPKVLLSGDHGAVNRWRREQSLKRTYERRPDLLETANLTA</sequence>
<dbReference type="GO" id="GO:0005829">
    <property type="term" value="C:cytosol"/>
    <property type="evidence" value="ECO:0007669"/>
    <property type="project" value="TreeGrafter"/>
</dbReference>
<dbReference type="InterPro" id="IPR023148">
    <property type="entry name" value="tRNA_m1G_MeTrfase_C_sf"/>
</dbReference>
<dbReference type="CDD" id="cd18080">
    <property type="entry name" value="TrmD-like"/>
    <property type="match status" value="1"/>
</dbReference>
<dbReference type="EMBL" id="UINC01134566">
    <property type="protein sequence ID" value="SVD18184.1"/>
    <property type="molecule type" value="Genomic_DNA"/>
</dbReference>
<dbReference type="SUPFAM" id="SSF75217">
    <property type="entry name" value="alpha/beta knot"/>
    <property type="match status" value="1"/>
</dbReference>
<evidence type="ECO:0000256" key="10">
    <source>
        <dbReference type="ARBA" id="ARBA00022691"/>
    </source>
</evidence>
<keyword evidence="11" id="KW-0819">tRNA processing</keyword>
<keyword evidence="8" id="KW-0489">Methyltransferase</keyword>
<evidence type="ECO:0000256" key="5">
    <source>
        <dbReference type="ARBA" id="ARBA00012807"/>
    </source>
</evidence>
<dbReference type="PANTHER" id="PTHR46417">
    <property type="entry name" value="TRNA (GUANINE-N(1)-)-METHYLTRANSFERASE"/>
    <property type="match status" value="1"/>
</dbReference>
<dbReference type="GO" id="GO:0002939">
    <property type="term" value="P:tRNA N1-guanine methylation"/>
    <property type="evidence" value="ECO:0007669"/>
    <property type="project" value="TreeGrafter"/>
</dbReference>
<evidence type="ECO:0000256" key="8">
    <source>
        <dbReference type="ARBA" id="ARBA00022603"/>
    </source>
</evidence>
<evidence type="ECO:0000256" key="2">
    <source>
        <dbReference type="ARBA" id="ARBA00004496"/>
    </source>
</evidence>
<evidence type="ECO:0000256" key="7">
    <source>
        <dbReference type="ARBA" id="ARBA00022490"/>
    </source>
</evidence>
<dbReference type="GO" id="GO:0052906">
    <property type="term" value="F:tRNA (guanine(37)-N1)-methyltransferase activity"/>
    <property type="evidence" value="ECO:0007669"/>
    <property type="project" value="UniProtKB-EC"/>
</dbReference>
<evidence type="ECO:0000256" key="11">
    <source>
        <dbReference type="ARBA" id="ARBA00022694"/>
    </source>
</evidence>
<dbReference type="AlphaFoldDB" id="A0A382T7R5"/>
<evidence type="ECO:0000256" key="1">
    <source>
        <dbReference type="ARBA" id="ARBA00002634"/>
    </source>
</evidence>
<dbReference type="Gene3D" id="3.40.1280.10">
    <property type="match status" value="1"/>
</dbReference>
<comment type="similarity">
    <text evidence="3">Belongs to the RNA methyltransferase TrmD family.</text>
</comment>
<dbReference type="PIRSF" id="PIRSF000386">
    <property type="entry name" value="tRNA_mtase"/>
    <property type="match status" value="1"/>
</dbReference>
<dbReference type="InterPro" id="IPR029028">
    <property type="entry name" value="Alpha/beta_knot_MTases"/>
</dbReference>
<evidence type="ECO:0000256" key="14">
    <source>
        <dbReference type="ARBA" id="ARBA00047783"/>
    </source>
</evidence>
<evidence type="ECO:0000256" key="13">
    <source>
        <dbReference type="ARBA" id="ARBA00033392"/>
    </source>
</evidence>
<comment type="subcellular location">
    <subcellularLocation>
        <location evidence="2">Cytoplasm</location>
    </subcellularLocation>
</comment>
<dbReference type="NCBIfam" id="TIGR00088">
    <property type="entry name" value="trmD"/>
    <property type="match status" value="1"/>
</dbReference>
<evidence type="ECO:0000256" key="4">
    <source>
        <dbReference type="ARBA" id="ARBA00011738"/>
    </source>
</evidence>
<evidence type="ECO:0000256" key="6">
    <source>
        <dbReference type="ARBA" id="ARBA00014679"/>
    </source>
</evidence>
<dbReference type="InterPro" id="IPR029026">
    <property type="entry name" value="tRNA_m1G_MTases_N"/>
</dbReference>
<dbReference type="Gene3D" id="1.10.1270.20">
    <property type="entry name" value="tRNA(m1g37)methyltransferase, domain 2"/>
    <property type="match status" value="1"/>
</dbReference>
<comment type="subunit">
    <text evidence="4">Homodimer.</text>
</comment>
<organism evidence="16">
    <name type="scientific">marine metagenome</name>
    <dbReference type="NCBI Taxonomy" id="408172"/>
    <lineage>
        <taxon>unclassified sequences</taxon>
        <taxon>metagenomes</taxon>
        <taxon>ecological metagenomes</taxon>
    </lineage>
</organism>
<evidence type="ECO:0000313" key="16">
    <source>
        <dbReference type="EMBL" id="SVD18184.1"/>
    </source>
</evidence>
<dbReference type="PANTHER" id="PTHR46417:SF1">
    <property type="entry name" value="TRNA (GUANINE-N(1)-)-METHYLTRANSFERASE"/>
    <property type="match status" value="1"/>
</dbReference>
<keyword evidence="7" id="KW-0963">Cytoplasm</keyword>